<feature type="coiled-coil region" evidence="5">
    <location>
        <begin position="259"/>
        <end position="297"/>
    </location>
</feature>
<keyword evidence="1" id="KW-0805">Transcription regulation</keyword>
<feature type="domain" description="NET" evidence="8">
    <location>
        <begin position="288"/>
        <end position="369"/>
    </location>
</feature>
<keyword evidence="2 4" id="KW-0103">Bromodomain</keyword>
<dbReference type="PROSITE" id="PS50014">
    <property type="entry name" value="BROMODOMAIN_2"/>
    <property type="match status" value="1"/>
</dbReference>
<dbReference type="PROSITE" id="PS51525">
    <property type="entry name" value="NET"/>
    <property type="match status" value="1"/>
</dbReference>
<dbReference type="InterPro" id="IPR038336">
    <property type="entry name" value="NET_sf"/>
</dbReference>
<dbReference type="GO" id="GO:0006357">
    <property type="term" value="P:regulation of transcription by RNA polymerase II"/>
    <property type="evidence" value="ECO:0000318"/>
    <property type="project" value="GO_Central"/>
</dbReference>
<evidence type="ECO:0000313" key="10">
    <source>
        <dbReference type="Proteomes" id="UP000054558"/>
    </source>
</evidence>
<dbReference type="GO" id="GO:0003682">
    <property type="term" value="F:chromatin binding"/>
    <property type="evidence" value="ECO:0000318"/>
    <property type="project" value="GO_Central"/>
</dbReference>
<dbReference type="PANTHER" id="PTHR45926">
    <property type="entry name" value="OSJNBA0053K19.4 PROTEIN"/>
    <property type="match status" value="1"/>
</dbReference>
<evidence type="ECO:0000256" key="6">
    <source>
        <dbReference type="SAM" id="MobiDB-lite"/>
    </source>
</evidence>
<dbReference type="GO" id="GO:0006338">
    <property type="term" value="P:chromatin remodeling"/>
    <property type="evidence" value="ECO:0000318"/>
    <property type="project" value="GO_Central"/>
</dbReference>
<dbReference type="SMART" id="SM00297">
    <property type="entry name" value="BROMO"/>
    <property type="match status" value="1"/>
</dbReference>
<evidence type="ECO:0000256" key="2">
    <source>
        <dbReference type="ARBA" id="ARBA00023117"/>
    </source>
</evidence>
<evidence type="ECO:0000256" key="3">
    <source>
        <dbReference type="ARBA" id="ARBA00023163"/>
    </source>
</evidence>
<dbReference type="SUPFAM" id="SSF47370">
    <property type="entry name" value="Bromodomain"/>
    <property type="match status" value="1"/>
</dbReference>
<feature type="coiled-coil region" evidence="5">
    <location>
        <begin position="52"/>
        <end position="79"/>
    </location>
</feature>
<dbReference type="GO" id="GO:0004674">
    <property type="term" value="F:protein serine/threonine kinase activity"/>
    <property type="evidence" value="ECO:0000318"/>
    <property type="project" value="GO_Central"/>
</dbReference>
<dbReference type="STRING" id="105231.A0A1Y1I4P9"/>
<dbReference type="InterPro" id="IPR037377">
    <property type="entry name" value="GTE_bromo"/>
</dbReference>
<keyword evidence="9" id="KW-0648">Protein biosynthesis</keyword>
<feature type="region of interest" description="Disordered" evidence="6">
    <location>
        <begin position="367"/>
        <end position="411"/>
    </location>
</feature>
<dbReference type="InterPro" id="IPR001487">
    <property type="entry name" value="Bromodomain"/>
</dbReference>
<dbReference type="GO" id="GO:0000785">
    <property type="term" value="C:chromatin"/>
    <property type="evidence" value="ECO:0000318"/>
    <property type="project" value="GO_Central"/>
</dbReference>
<gene>
    <name evidence="9" type="ORF">KFL_002610010</name>
</gene>
<dbReference type="Proteomes" id="UP000054558">
    <property type="component" value="Unassembled WGS sequence"/>
</dbReference>
<evidence type="ECO:0000256" key="1">
    <source>
        <dbReference type="ARBA" id="ARBA00023015"/>
    </source>
</evidence>
<keyword evidence="9" id="KW-0396">Initiation factor</keyword>
<evidence type="ECO:0000313" key="9">
    <source>
        <dbReference type="EMBL" id="GAQ85915.1"/>
    </source>
</evidence>
<accession>A0A1Y1I4P9</accession>
<dbReference type="GO" id="GO:0042393">
    <property type="term" value="F:histone binding"/>
    <property type="evidence" value="ECO:0000318"/>
    <property type="project" value="GO_Central"/>
</dbReference>
<dbReference type="GO" id="GO:0003743">
    <property type="term" value="F:translation initiation factor activity"/>
    <property type="evidence" value="ECO:0007669"/>
    <property type="project" value="UniProtKB-KW"/>
</dbReference>
<dbReference type="OrthoDB" id="21449at2759"/>
<protein>
    <submittedName>
        <fullName evidence="9">Transcription initiation factor TFIID</fullName>
    </submittedName>
</protein>
<dbReference type="Pfam" id="PF17035">
    <property type="entry name" value="BET"/>
    <property type="match status" value="1"/>
</dbReference>
<dbReference type="OMA" id="WAWPFLK"/>
<dbReference type="GO" id="GO:0005634">
    <property type="term" value="C:nucleus"/>
    <property type="evidence" value="ECO:0000318"/>
    <property type="project" value="GO_Central"/>
</dbReference>
<proteinExistence type="predicted"/>
<feature type="compositionally biased region" description="Polar residues" evidence="6">
    <location>
        <begin position="369"/>
        <end position="378"/>
    </location>
</feature>
<evidence type="ECO:0000256" key="5">
    <source>
        <dbReference type="SAM" id="Coils"/>
    </source>
</evidence>
<keyword evidence="10" id="KW-1185">Reference proteome</keyword>
<organism evidence="9 10">
    <name type="scientific">Klebsormidium nitens</name>
    <name type="common">Green alga</name>
    <name type="synonym">Ulothrix nitens</name>
    <dbReference type="NCBI Taxonomy" id="105231"/>
    <lineage>
        <taxon>Eukaryota</taxon>
        <taxon>Viridiplantae</taxon>
        <taxon>Streptophyta</taxon>
        <taxon>Klebsormidiophyceae</taxon>
        <taxon>Klebsormidiales</taxon>
        <taxon>Klebsormidiaceae</taxon>
        <taxon>Klebsormidium</taxon>
    </lineage>
</organism>
<dbReference type="AlphaFoldDB" id="A0A1Y1I4P9"/>
<reference evidence="9 10" key="1">
    <citation type="journal article" date="2014" name="Nat. Commun.">
        <title>Klebsormidium flaccidum genome reveals primary factors for plant terrestrial adaptation.</title>
        <authorList>
            <person name="Hori K."/>
            <person name="Maruyama F."/>
            <person name="Fujisawa T."/>
            <person name="Togashi T."/>
            <person name="Yamamoto N."/>
            <person name="Seo M."/>
            <person name="Sato S."/>
            <person name="Yamada T."/>
            <person name="Mori H."/>
            <person name="Tajima N."/>
            <person name="Moriyama T."/>
            <person name="Ikeuchi M."/>
            <person name="Watanabe M."/>
            <person name="Wada H."/>
            <person name="Kobayashi K."/>
            <person name="Saito M."/>
            <person name="Masuda T."/>
            <person name="Sasaki-Sekimoto Y."/>
            <person name="Mashiguchi K."/>
            <person name="Awai K."/>
            <person name="Shimojima M."/>
            <person name="Masuda S."/>
            <person name="Iwai M."/>
            <person name="Nobusawa T."/>
            <person name="Narise T."/>
            <person name="Kondo S."/>
            <person name="Saito H."/>
            <person name="Sato R."/>
            <person name="Murakawa M."/>
            <person name="Ihara Y."/>
            <person name="Oshima-Yamada Y."/>
            <person name="Ohtaka K."/>
            <person name="Satoh M."/>
            <person name="Sonobe K."/>
            <person name="Ishii M."/>
            <person name="Ohtani R."/>
            <person name="Kanamori-Sato M."/>
            <person name="Honoki R."/>
            <person name="Miyazaki D."/>
            <person name="Mochizuki H."/>
            <person name="Umetsu J."/>
            <person name="Higashi K."/>
            <person name="Shibata D."/>
            <person name="Kamiya Y."/>
            <person name="Sato N."/>
            <person name="Nakamura Y."/>
            <person name="Tabata S."/>
            <person name="Ida S."/>
            <person name="Kurokawa K."/>
            <person name="Ohta H."/>
        </authorList>
    </citation>
    <scope>NUCLEOTIDE SEQUENCE [LARGE SCALE GENOMIC DNA]</scope>
    <source>
        <strain evidence="9 10">NIES-2285</strain>
    </source>
</reference>
<dbReference type="PRINTS" id="PR00503">
    <property type="entry name" value="BROMODOMAIN"/>
</dbReference>
<evidence type="ECO:0000259" key="7">
    <source>
        <dbReference type="PROSITE" id="PS50014"/>
    </source>
</evidence>
<evidence type="ECO:0000256" key="4">
    <source>
        <dbReference type="PROSITE-ProRule" id="PRU00035"/>
    </source>
</evidence>
<keyword evidence="5" id="KW-0175">Coiled coil</keyword>
<feature type="domain" description="Bromo" evidence="7">
    <location>
        <begin position="139"/>
        <end position="214"/>
    </location>
</feature>
<dbReference type="Pfam" id="PF00439">
    <property type="entry name" value="Bromodomain"/>
    <property type="match status" value="1"/>
</dbReference>
<keyword evidence="3" id="KW-0804">Transcription</keyword>
<dbReference type="CDD" id="cd05506">
    <property type="entry name" value="Bromo_plant1"/>
    <property type="match status" value="1"/>
</dbReference>
<name>A0A1Y1I4P9_KLENI</name>
<dbReference type="Gene3D" id="1.20.1270.220">
    <property type="match status" value="1"/>
</dbReference>
<evidence type="ECO:0000259" key="8">
    <source>
        <dbReference type="PROSITE" id="PS51525"/>
    </source>
</evidence>
<dbReference type="EMBL" id="DF237210">
    <property type="protein sequence ID" value="GAQ85915.1"/>
    <property type="molecule type" value="Genomic_DNA"/>
</dbReference>
<dbReference type="InterPro" id="IPR027353">
    <property type="entry name" value="NET_dom"/>
</dbReference>
<dbReference type="Gene3D" id="1.20.920.10">
    <property type="entry name" value="Bromodomain-like"/>
    <property type="match status" value="1"/>
</dbReference>
<sequence>MEPPGPSHSAAPTAAVVIERPSSVSPVPVPPNLRQILTPSQREVALLERQDRLKMKRKVLAAKQRMDQLDEQVKEVVRVRTQKKAKLSRPAGLPDKMGIRMPAGALKAIKGEKQKAEEAREKRLQELMKICLTILRQMMQHKWAWPFMEPVDAVAMNLPDYHEVIKKPMDLGTIKDKLDKKDGHSYRTPEEVAADVRLVFSNAMTYNQPGTDVHIMAEELNKKFNERWRALMEHKLAEEHARRKQEDADFKNRESAIIAAAEETAAEKLAADAEKQAQELERELDALKQEAAEKCRDMTIEEKRELGANLGKLPSEKLQRVVDIIIADSPVEEEEEEDVEVDLDVLPPSTLWKLYRYVSRCMHPEPAARTNSATTADSRSIGAVPVGGPPRGPPSGGHPARSLSPVVMEKT</sequence>
<dbReference type="InterPro" id="IPR036427">
    <property type="entry name" value="Bromodomain-like_sf"/>
</dbReference>